<evidence type="ECO:0000313" key="2">
    <source>
        <dbReference type="EMBL" id="VFR86065.1"/>
    </source>
</evidence>
<reference evidence="2" key="1">
    <citation type="submission" date="2019-03" db="EMBL/GenBank/DDBJ databases">
        <authorList>
            <person name="Danneels B."/>
        </authorList>
    </citation>
    <scope>NUCLEOTIDE SEQUENCE</scope>
</reference>
<name>A0A484UHA3_9ZZZZ</name>
<dbReference type="EMBL" id="CAADIN010000014">
    <property type="protein sequence ID" value="VFR86065.1"/>
    <property type="molecule type" value="Genomic_DNA"/>
</dbReference>
<organism evidence="2">
    <name type="scientific">plant metagenome</name>
    <dbReference type="NCBI Taxonomy" id="1297885"/>
    <lineage>
        <taxon>unclassified sequences</taxon>
        <taxon>metagenomes</taxon>
        <taxon>organismal metagenomes</taxon>
    </lineage>
</organism>
<sequence>MSLLESICEQQATICRQLDELVLQMQLPSESVLRVLEQVLRPINTNLRTVATTIVSELKD</sequence>
<accession>A0A484UHA3</accession>
<gene>
    <name evidence="1" type="ORF">ISE1_2696</name>
    <name evidence="2" type="ORF">ISE2_4446</name>
</gene>
<dbReference type="EMBL" id="CAADIM010000018">
    <property type="protein sequence ID" value="VFR81064.1"/>
    <property type="molecule type" value="Genomic_DNA"/>
</dbReference>
<dbReference type="AlphaFoldDB" id="A0A484UHA3"/>
<protein>
    <submittedName>
        <fullName evidence="2">Uncharacterized protein</fullName>
    </submittedName>
</protein>
<evidence type="ECO:0000313" key="1">
    <source>
        <dbReference type="EMBL" id="VFR81064.1"/>
    </source>
</evidence>
<proteinExistence type="predicted"/>